<keyword evidence="4 10" id="KW-1133">Transmembrane helix</keyword>
<dbReference type="PROSITE" id="PS50262">
    <property type="entry name" value="G_PROTEIN_RECEP_F1_2"/>
    <property type="match status" value="1"/>
</dbReference>
<dbReference type="Pfam" id="PF00001">
    <property type="entry name" value="7tm_1"/>
    <property type="match status" value="1"/>
</dbReference>
<evidence type="ECO:0000256" key="7">
    <source>
        <dbReference type="ARBA" id="ARBA00023170"/>
    </source>
</evidence>
<dbReference type="FunFam" id="1.20.1070.10:FF:000291">
    <property type="entry name" value="Predicted protein"/>
    <property type="match status" value="1"/>
</dbReference>
<evidence type="ECO:0000313" key="12">
    <source>
        <dbReference type="EMBL" id="KAH0563885.1"/>
    </source>
</evidence>
<feature type="transmembrane region" description="Helical" evidence="10">
    <location>
        <begin position="269"/>
        <end position="287"/>
    </location>
</feature>
<evidence type="ECO:0000256" key="3">
    <source>
        <dbReference type="ARBA" id="ARBA00022692"/>
    </source>
</evidence>
<dbReference type="AlphaFoldDB" id="A0AAV7J244"/>
<sequence length="476" mass="54778">MTNISWFPEDGIIEPLFPTNLNETYGFNDSETLLYDDIDSLYDVPVGIIFLLSICYGSISVLAVVGNSLVMWIIATSRRMQSVTNCFIANLALADIVIGLFVIPFQFQAALLQRWNLPHFMCAFCPFVQVLCVNVSVFTLTAIAIDRHRAILKPLSARPSKLRAKMIIAGIWVISGVLAAPMAAALRVIFIPENIAGRLHLRPFCQNENMSEKSMLTYRALLGFLQYLTPLSIISCVYTRMALRLWGSKAPGNAQDSRDANLMKNKKKVIKMLVIVVALFAICWLPLQTYNVLQYNYPEINEYRYINIIWFCFDWLAMSNSCYNPFIYGIYNEKFKREFKQRCPFTSRRWSTNHPIDSYDMDKTQSTRTSFKYILRYDWRKHAQGNNYSANSSICRGVSLRDSSRMPIKPTQTKMEPRNNNYLNRAQRTNCRNKTTKLTMATNTENNETLATDFYVYADKHKRAQNNSSDLKELCL</sequence>
<dbReference type="CDD" id="cd15393">
    <property type="entry name" value="7tmA_leucokinin-like"/>
    <property type="match status" value="1"/>
</dbReference>
<dbReference type="PROSITE" id="PS00237">
    <property type="entry name" value="G_PROTEIN_RECEP_F1_1"/>
    <property type="match status" value="1"/>
</dbReference>
<evidence type="ECO:0000256" key="1">
    <source>
        <dbReference type="ARBA" id="ARBA00004141"/>
    </source>
</evidence>
<evidence type="ECO:0000256" key="10">
    <source>
        <dbReference type="SAM" id="Phobius"/>
    </source>
</evidence>
<accession>A0AAV7J244</accession>
<dbReference type="GO" id="GO:0005886">
    <property type="term" value="C:plasma membrane"/>
    <property type="evidence" value="ECO:0007669"/>
    <property type="project" value="TreeGrafter"/>
</dbReference>
<keyword evidence="7 9" id="KW-0675">Receptor</keyword>
<evidence type="ECO:0000256" key="5">
    <source>
        <dbReference type="ARBA" id="ARBA00023040"/>
    </source>
</evidence>
<keyword evidence="8 9" id="KW-0807">Transducer</keyword>
<comment type="caution">
    <text evidence="12">The sequence shown here is derived from an EMBL/GenBank/DDBJ whole genome shotgun (WGS) entry which is preliminary data.</text>
</comment>
<name>A0AAV7J244_COTGL</name>
<evidence type="ECO:0000256" key="8">
    <source>
        <dbReference type="ARBA" id="ARBA00023224"/>
    </source>
</evidence>
<dbReference type="SUPFAM" id="SSF81321">
    <property type="entry name" value="Family A G protein-coupled receptor-like"/>
    <property type="match status" value="1"/>
</dbReference>
<keyword evidence="6 10" id="KW-0472">Membrane</keyword>
<organism evidence="12 13">
    <name type="scientific">Cotesia glomerata</name>
    <name type="common">Lepidopteran parasitic wasp</name>
    <name type="synonym">Apanteles glomeratus</name>
    <dbReference type="NCBI Taxonomy" id="32391"/>
    <lineage>
        <taxon>Eukaryota</taxon>
        <taxon>Metazoa</taxon>
        <taxon>Ecdysozoa</taxon>
        <taxon>Arthropoda</taxon>
        <taxon>Hexapoda</taxon>
        <taxon>Insecta</taxon>
        <taxon>Pterygota</taxon>
        <taxon>Neoptera</taxon>
        <taxon>Endopterygota</taxon>
        <taxon>Hymenoptera</taxon>
        <taxon>Apocrita</taxon>
        <taxon>Ichneumonoidea</taxon>
        <taxon>Braconidae</taxon>
        <taxon>Microgastrinae</taxon>
        <taxon>Cotesia</taxon>
    </lineage>
</organism>
<evidence type="ECO:0000256" key="4">
    <source>
        <dbReference type="ARBA" id="ARBA00022989"/>
    </source>
</evidence>
<evidence type="ECO:0000256" key="9">
    <source>
        <dbReference type="RuleBase" id="RU000688"/>
    </source>
</evidence>
<dbReference type="PRINTS" id="PR01012">
    <property type="entry name" value="NRPEPTIDEYR"/>
</dbReference>
<dbReference type="Gene3D" id="1.20.1070.10">
    <property type="entry name" value="Rhodopsin 7-helix transmembrane proteins"/>
    <property type="match status" value="1"/>
</dbReference>
<dbReference type="Proteomes" id="UP000826195">
    <property type="component" value="Unassembled WGS sequence"/>
</dbReference>
<evidence type="ECO:0000256" key="2">
    <source>
        <dbReference type="ARBA" id="ARBA00010663"/>
    </source>
</evidence>
<feature type="transmembrane region" description="Helical" evidence="10">
    <location>
        <begin position="87"/>
        <end position="107"/>
    </location>
</feature>
<keyword evidence="13" id="KW-1185">Reference proteome</keyword>
<evidence type="ECO:0000313" key="13">
    <source>
        <dbReference type="Proteomes" id="UP000826195"/>
    </source>
</evidence>
<dbReference type="EMBL" id="JAHXZJ010000002">
    <property type="protein sequence ID" value="KAH0563885.1"/>
    <property type="molecule type" value="Genomic_DNA"/>
</dbReference>
<comment type="similarity">
    <text evidence="2 9">Belongs to the G-protein coupled receptor 1 family.</text>
</comment>
<proteinExistence type="inferred from homology"/>
<feature type="domain" description="G-protein coupled receptors family 1 profile" evidence="11">
    <location>
        <begin position="66"/>
        <end position="328"/>
    </location>
</feature>
<dbReference type="PANTHER" id="PTHR45695">
    <property type="entry name" value="LEUCOKININ RECEPTOR-RELATED"/>
    <property type="match status" value="1"/>
</dbReference>
<feature type="transmembrane region" description="Helical" evidence="10">
    <location>
        <begin position="127"/>
        <end position="145"/>
    </location>
</feature>
<feature type="transmembrane region" description="Helical" evidence="10">
    <location>
        <begin position="48"/>
        <end position="75"/>
    </location>
</feature>
<dbReference type="SMART" id="SM01381">
    <property type="entry name" value="7TM_GPCR_Srsx"/>
    <property type="match status" value="1"/>
</dbReference>
<reference evidence="12 13" key="1">
    <citation type="journal article" date="2021" name="J. Hered.">
        <title>A chromosome-level genome assembly of the parasitoid wasp, Cotesia glomerata (Hymenoptera: Braconidae).</title>
        <authorList>
            <person name="Pinto B.J."/>
            <person name="Weis J.J."/>
            <person name="Gamble T."/>
            <person name="Ode P.J."/>
            <person name="Paul R."/>
            <person name="Zaspel J.M."/>
        </authorList>
    </citation>
    <scope>NUCLEOTIDE SEQUENCE [LARGE SCALE GENOMIC DNA]</scope>
    <source>
        <strain evidence="12">CgM1</strain>
    </source>
</reference>
<dbReference type="InterPro" id="IPR000276">
    <property type="entry name" value="GPCR_Rhodpsn"/>
</dbReference>
<dbReference type="InterPro" id="IPR000611">
    <property type="entry name" value="NPY_rcpt"/>
</dbReference>
<comment type="subcellular location">
    <subcellularLocation>
        <location evidence="1">Membrane</location>
        <topology evidence="1">Multi-pass membrane protein</topology>
    </subcellularLocation>
</comment>
<evidence type="ECO:0000256" key="6">
    <source>
        <dbReference type="ARBA" id="ARBA00023136"/>
    </source>
</evidence>
<feature type="transmembrane region" description="Helical" evidence="10">
    <location>
        <begin position="166"/>
        <end position="190"/>
    </location>
</feature>
<feature type="transmembrane region" description="Helical" evidence="10">
    <location>
        <begin position="307"/>
        <end position="331"/>
    </location>
</feature>
<feature type="transmembrane region" description="Helical" evidence="10">
    <location>
        <begin position="220"/>
        <end position="239"/>
    </location>
</feature>
<evidence type="ECO:0000259" key="11">
    <source>
        <dbReference type="PROSITE" id="PS50262"/>
    </source>
</evidence>
<dbReference type="PRINTS" id="PR00237">
    <property type="entry name" value="GPCRRHODOPSN"/>
</dbReference>
<keyword evidence="3 9" id="KW-0812">Transmembrane</keyword>
<dbReference type="InterPro" id="IPR017452">
    <property type="entry name" value="GPCR_Rhodpsn_7TM"/>
</dbReference>
<protein>
    <recommendedName>
        <fullName evidence="11">G-protein coupled receptors family 1 profile domain-containing protein</fullName>
    </recommendedName>
</protein>
<dbReference type="PANTHER" id="PTHR45695:SF9">
    <property type="entry name" value="LEUCOKININ RECEPTOR"/>
    <property type="match status" value="1"/>
</dbReference>
<keyword evidence="5 9" id="KW-0297">G-protein coupled receptor</keyword>
<gene>
    <name evidence="12" type="ORF">KQX54_007773</name>
</gene>
<dbReference type="GO" id="GO:0004983">
    <property type="term" value="F:neuropeptide Y receptor activity"/>
    <property type="evidence" value="ECO:0007669"/>
    <property type="project" value="InterPro"/>
</dbReference>